<comment type="caution">
    <text evidence="1">The sequence shown here is derived from an EMBL/GenBank/DDBJ whole genome shotgun (WGS) entry which is preliminary data.</text>
</comment>
<dbReference type="Proteomes" id="UP001141183">
    <property type="component" value="Unassembled WGS sequence"/>
</dbReference>
<evidence type="ECO:0000313" key="2">
    <source>
        <dbReference type="Proteomes" id="UP001141183"/>
    </source>
</evidence>
<accession>A0A9X4B0R8</accession>
<reference evidence="1" key="1">
    <citation type="submission" date="2022-05" db="EMBL/GenBank/DDBJ databases">
        <title>Draft genome sequence of Clostridium tertium strain CP3 isolated from Peru.</title>
        <authorList>
            <person name="Hurtado R."/>
            <person name="Lima L."/>
            <person name="Sousa T."/>
            <person name="Jaiswal A.K."/>
            <person name="Tiwari S."/>
            <person name="Maturrano L."/>
            <person name="Brenig B."/>
            <person name="Azevedo V."/>
        </authorList>
    </citation>
    <scope>NUCLEOTIDE SEQUENCE</scope>
    <source>
        <strain evidence="1">CP3</strain>
    </source>
</reference>
<sequence>MEIPSTLYSYGYNSNSNITITYYCDEINNEINNKFKQVELYLNELSIIDFLKDKKIKACPNCNSNNFIKYGKYRGLQRFKCLNKDCCKTFSQKTNSIFSNSKKPLELWLKYLILMNNKFSLRKCSSVLGINLATSFYWRHKFLVTQMSNNYNVLKNYIEVSKIIIKENFKGDKKARYYNKENIFIACAMDSNKSLISKAISRRSISLVAINKNFSQNIDKSSIISAYNDRYFDIYSKNHNNTVFPLSSQVISKVINQLYSNNLTNSNILSLKNINETLPSNSIFTHKFSLNIKRWLVRFKGVATKYLENYLNWHILDFKNDYKIYSLNQLLLFKSLSLKSTYIKIKNFPKYKLIYQYTSNGNY</sequence>
<organism evidence="1 2">
    <name type="scientific">Clostridium tertium</name>
    <dbReference type="NCBI Taxonomy" id="1559"/>
    <lineage>
        <taxon>Bacteria</taxon>
        <taxon>Bacillati</taxon>
        <taxon>Bacillota</taxon>
        <taxon>Clostridia</taxon>
        <taxon>Eubacteriales</taxon>
        <taxon>Clostridiaceae</taxon>
        <taxon>Clostridium</taxon>
    </lineage>
</organism>
<evidence type="ECO:0008006" key="3">
    <source>
        <dbReference type="Google" id="ProtNLM"/>
    </source>
</evidence>
<proteinExistence type="predicted"/>
<dbReference type="AlphaFoldDB" id="A0A9X4B0R8"/>
<keyword evidence="2" id="KW-1185">Reference proteome</keyword>
<protein>
    <recommendedName>
        <fullName evidence="3">Transposase</fullName>
    </recommendedName>
</protein>
<dbReference type="RefSeq" id="WP_272469980.1">
    <property type="nucleotide sequence ID" value="NZ_JAMRYU010000001.1"/>
</dbReference>
<dbReference type="PANTHER" id="PTHR33293:SF1">
    <property type="entry name" value="INSERTION ELEMENT IS1 1 PROTEIN INSB-RELATED"/>
    <property type="match status" value="1"/>
</dbReference>
<dbReference type="PANTHER" id="PTHR33293">
    <property type="entry name" value="INSERTION ELEMENT IS1 1 PROTEIN INSB-RELATED"/>
    <property type="match status" value="1"/>
</dbReference>
<dbReference type="EMBL" id="JAMRYU010000001">
    <property type="protein sequence ID" value="MDC4238731.1"/>
    <property type="molecule type" value="Genomic_DNA"/>
</dbReference>
<name>A0A9X4B0R8_9CLOT</name>
<evidence type="ECO:0000313" key="1">
    <source>
        <dbReference type="EMBL" id="MDC4238731.1"/>
    </source>
</evidence>
<gene>
    <name evidence="1" type="ORF">NE398_00900</name>
</gene>
<dbReference type="InterPro" id="IPR051354">
    <property type="entry name" value="Transposase_27_IS1"/>
</dbReference>